<evidence type="ECO:0000256" key="1">
    <source>
        <dbReference type="SAM" id="MobiDB-lite"/>
    </source>
</evidence>
<name>A0AAF3F0T3_9BILA</name>
<feature type="transmembrane region" description="Helical" evidence="2">
    <location>
        <begin position="234"/>
        <end position="261"/>
    </location>
</feature>
<evidence type="ECO:0000256" key="2">
    <source>
        <dbReference type="SAM" id="Phobius"/>
    </source>
</evidence>
<feature type="region of interest" description="Disordered" evidence="1">
    <location>
        <begin position="320"/>
        <end position="356"/>
    </location>
</feature>
<feature type="region of interest" description="Disordered" evidence="1">
    <location>
        <begin position="370"/>
        <end position="398"/>
    </location>
</feature>
<feature type="transmembrane region" description="Helical" evidence="2">
    <location>
        <begin position="124"/>
        <end position="143"/>
    </location>
</feature>
<feature type="compositionally biased region" description="Polar residues" evidence="1">
    <location>
        <begin position="370"/>
        <end position="388"/>
    </location>
</feature>
<feature type="transmembrane region" description="Helical" evidence="2">
    <location>
        <begin position="99"/>
        <end position="118"/>
    </location>
</feature>
<evidence type="ECO:0000313" key="3">
    <source>
        <dbReference type="Proteomes" id="UP000887575"/>
    </source>
</evidence>
<keyword evidence="2" id="KW-1133">Transmembrane helix</keyword>
<keyword evidence="2" id="KW-0472">Membrane</keyword>
<keyword evidence="2" id="KW-0812">Transmembrane</keyword>
<sequence length="398" mass="44695">MEDAVNAEKFITMVITLVYGDNTCLPNEKCIEGKCKSKLWPGEYGCESDEECSSRCPNTYCEKRKSDKNVAQCQYKDGMLLYGRCYKMECCLRTANKQVAAFVAALLSFIAQVLSALIIQDTGYFFGIITFSLCCHALLFHGIRKQKMSFMIPYLVCQIVCAAYVLGETFNYARGLSDDEGVSGCFYPQVTNKNKDPSCSNYYWGSKSDFNDYAGTYSSYNLTCLECRTEFRHYAILVVVSQTAVLVSFVLTWNIVLRYILFLRAEKLRQRSLAPRVSYFNEGMPRADVIPENPSRPQNAPPLYTEKAQTLDVNNLSVTEQREARTNSLPPYEETPVMVTSPASNANDSVYGNVDSENHSTVYSMAPSVISDNSQSHLPPNTNPQQQPARPVTVDDLL</sequence>
<evidence type="ECO:0000313" key="4">
    <source>
        <dbReference type="WBParaSite" id="MBELARI_LOCUS19349"/>
    </source>
</evidence>
<organism evidence="3 4">
    <name type="scientific">Mesorhabditis belari</name>
    <dbReference type="NCBI Taxonomy" id="2138241"/>
    <lineage>
        <taxon>Eukaryota</taxon>
        <taxon>Metazoa</taxon>
        <taxon>Ecdysozoa</taxon>
        <taxon>Nematoda</taxon>
        <taxon>Chromadorea</taxon>
        <taxon>Rhabditida</taxon>
        <taxon>Rhabditina</taxon>
        <taxon>Rhabditomorpha</taxon>
        <taxon>Rhabditoidea</taxon>
        <taxon>Rhabditidae</taxon>
        <taxon>Mesorhabditinae</taxon>
        <taxon>Mesorhabditis</taxon>
    </lineage>
</organism>
<dbReference type="Proteomes" id="UP000887575">
    <property type="component" value="Unassembled WGS sequence"/>
</dbReference>
<proteinExistence type="predicted"/>
<protein>
    <submittedName>
        <fullName evidence="4">Uncharacterized protein</fullName>
    </submittedName>
</protein>
<keyword evidence="3" id="KW-1185">Reference proteome</keyword>
<reference evidence="4" key="1">
    <citation type="submission" date="2024-02" db="UniProtKB">
        <authorList>
            <consortium name="WormBaseParasite"/>
        </authorList>
    </citation>
    <scope>IDENTIFICATION</scope>
</reference>
<dbReference type="AlphaFoldDB" id="A0AAF3F0T3"/>
<dbReference type="WBParaSite" id="MBELARI_LOCUS19349">
    <property type="protein sequence ID" value="MBELARI_LOCUS19349"/>
    <property type="gene ID" value="MBELARI_LOCUS19349"/>
</dbReference>
<feature type="transmembrane region" description="Helical" evidence="2">
    <location>
        <begin position="150"/>
        <end position="167"/>
    </location>
</feature>
<feature type="compositionally biased region" description="Polar residues" evidence="1">
    <location>
        <begin position="341"/>
        <end position="350"/>
    </location>
</feature>
<accession>A0AAF3F0T3</accession>